<keyword evidence="3" id="KW-0238">DNA-binding</keyword>
<evidence type="ECO:0000313" key="4">
    <source>
        <dbReference type="Proteomes" id="UP000741013"/>
    </source>
</evidence>
<comment type="caution">
    <text evidence="3">The sequence shown here is derived from an EMBL/GenBank/DDBJ whole genome shotgun (WGS) entry which is preliminary data.</text>
</comment>
<protein>
    <submittedName>
        <fullName evidence="3">DNA-binding protein YbaB</fullName>
    </submittedName>
</protein>
<reference evidence="3 4" key="1">
    <citation type="submission" date="2021-03" db="EMBL/GenBank/DDBJ databases">
        <title>Sequencing the genomes of 1000 actinobacteria strains.</title>
        <authorList>
            <person name="Klenk H.-P."/>
        </authorList>
    </citation>
    <scope>NUCLEOTIDE SEQUENCE [LARGE SCALE GENOMIC DNA]</scope>
    <source>
        <strain evidence="3 4">DSM 45510</strain>
    </source>
</reference>
<keyword evidence="4" id="KW-1185">Reference proteome</keyword>
<feature type="region of interest" description="Disordered" evidence="2">
    <location>
        <begin position="116"/>
        <end position="185"/>
    </location>
</feature>
<dbReference type="Gene3D" id="3.30.1310.10">
    <property type="entry name" value="Nucleoid-associated protein YbaB-like domain"/>
    <property type="match status" value="1"/>
</dbReference>
<dbReference type="InterPro" id="IPR036894">
    <property type="entry name" value="YbaB-like_sf"/>
</dbReference>
<evidence type="ECO:0000256" key="2">
    <source>
        <dbReference type="SAM" id="MobiDB-lite"/>
    </source>
</evidence>
<keyword evidence="1" id="KW-0175">Coiled coil</keyword>
<gene>
    <name evidence="3" type="ORF">JOM49_000174</name>
</gene>
<dbReference type="Pfam" id="PF02575">
    <property type="entry name" value="YbaB_DNA_bd"/>
    <property type="match status" value="1"/>
</dbReference>
<dbReference type="EMBL" id="JAGGMS010000001">
    <property type="protein sequence ID" value="MBP2178648.1"/>
    <property type="molecule type" value="Genomic_DNA"/>
</dbReference>
<dbReference type="RefSeq" id="WP_209662280.1">
    <property type="nucleotide sequence ID" value="NZ_JAGGMS010000001.1"/>
</dbReference>
<proteinExistence type="predicted"/>
<name>A0ABS4PGZ7_9PSEU</name>
<dbReference type="InterPro" id="IPR004401">
    <property type="entry name" value="YbaB/EbfC"/>
</dbReference>
<dbReference type="SUPFAM" id="SSF82607">
    <property type="entry name" value="YbaB-like"/>
    <property type="match status" value="1"/>
</dbReference>
<sequence length="185" mass="19947">MADLADVERMVGDWERNAAETSQKYQAMQAEVERISITESVASGAVSVTVGHNGLPTDVKMTQAVLKMSPDEIAANVLRAMQKAQSKYPERLAEITAETVGDDATTRHLVATAVDNFPAPPEEDEPSAAGQPQERRLYDSEEESPAAPASKAPPAPAPKPTPRRKSGPGDEDGEDFSDQSFLRRD</sequence>
<evidence type="ECO:0000313" key="3">
    <source>
        <dbReference type="EMBL" id="MBP2178648.1"/>
    </source>
</evidence>
<accession>A0ABS4PGZ7</accession>
<feature type="coiled-coil region" evidence="1">
    <location>
        <begin position="4"/>
        <end position="31"/>
    </location>
</feature>
<organism evidence="3 4">
    <name type="scientific">Amycolatopsis magusensis</name>
    <dbReference type="NCBI Taxonomy" id="882444"/>
    <lineage>
        <taxon>Bacteria</taxon>
        <taxon>Bacillati</taxon>
        <taxon>Actinomycetota</taxon>
        <taxon>Actinomycetes</taxon>
        <taxon>Pseudonocardiales</taxon>
        <taxon>Pseudonocardiaceae</taxon>
        <taxon>Amycolatopsis</taxon>
    </lineage>
</organism>
<dbReference type="GO" id="GO:0003677">
    <property type="term" value="F:DNA binding"/>
    <property type="evidence" value="ECO:0007669"/>
    <property type="project" value="UniProtKB-KW"/>
</dbReference>
<dbReference type="Proteomes" id="UP000741013">
    <property type="component" value="Unassembled WGS sequence"/>
</dbReference>
<feature type="compositionally biased region" description="Pro residues" evidence="2">
    <location>
        <begin position="151"/>
        <end position="160"/>
    </location>
</feature>
<evidence type="ECO:0000256" key="1">
    <source>
        <dbReference type="SAM" id="Coils"/>
    </source>
</evidence>